<gene>
    <name evidence="2" type="ORF">M9Y10_037611</name>
</gene>
<name>A0ABR2GRW4_9EUKA</name>
<evidence type="ECO:0000256" key="1">
    <source>
        <dbReference type="SAM" id="MobiDB-lite"/>
    </source>
</evidence>
<dbReference type="EMBL" id="JAPFFF010000064">
    <property type="protein sequence ID" value="KAK8836674.1"/>
    <property type="molecule type" value="Genomic_DNA"/>
</dbReference>
<evidence type="ECO:0000313" key="2">
    <source>
        <dbReference type="EMBL" id="KAK8836674.1"/>
    </source>
</evidence>
<evidence type="ECO:0000313" key="3">
    <source>
        <dbReference type="Proteomes" id="UP001470230"/>
    </source>
</evidence>
<proteinExistence type="predicted"/>
<organism evidence="2 3">
    <name type="scientific">Tritrichomonas musculus</name>
    <dbReference type="NCBI Taxonomy" id="1915356"/>
    <lineage>
        <taxon>Eukaryota</taxon>
        <taxon>Metamonada</taxon>
        <taxon>Parabasalia</taxon>
        <taxon>Tritrichomonadida</taxon>
        <taxon>Tritrichomonadidae</taxon>
        <taxon>Tritrichomonas</taxon>
    </lineage>
</organism>
<accession>A0ABR2GRW4</accession>
<dbReference type="Proteomes" id="UP001470230">
    <property type="component" value="Unassembled WGS sequence"/>
</dbReference>
<protein>
    <submittedName>
        <fullName evidence="2">Uncharacterized protein</fullName>
    </submittedName>
</protein>
<feature type="region of interest" description="Disordered" evidence="1">
    <location>
        <begin position="88"/>
        <end position="131"/>
    </location>
</feature>
<reference evidence="2 3" key="1">
    <citation type="submission" date="2024-04" db="EMBL/GenBank/DDBJ databases">
        <title>Tritrichomonas musculus Genome.</title>
        <authorList>
            <person name="Alves-Ferreira E."/>
            <person name="Grigg M."/>
            <person name="Lorenzi H."/>
            <person name="Galac M."/>
        </authorList>
    </citation>
    <scope>NUCLEOTIDE SEQUENCE [LARGE SCALE GENOMIC DNA]</scope>
    <source>
        <strain evidence="2 3">EAF2021</strain>
    </source>
</reference>
<sequence>MIPDGMEIDSIDEPCQCCQAAGYCVPISTRANIRHARGMSLNYCQDCCQETFCPFCFTVQNIRELKLVRSECQVHSNDMHGSTTIIVNGQTLSYPPPGGYPPQEFNPPQGGYHPASYASPTNASDEKDESP</sequence>
<keyword evidence="3" id="KW-1185">Reference proteome</keyword>
<comment type="caution">
    <text evidence="2">The sequence shown here is derived from an EMBL/GenBank/DDBJ whole genome shotgun (WGS) entry which is preliminary data.</text>
</comment>